<dbReference type="RefSeq" id="WP_010855012.1">
    <property type="nucleotide sequence ID" value="NZ_AQHR01000085.1"/>
</dbReference>
<sequence length="650" mass="75887">MGYKQLFIFLWLTAAIVGSVYGQQIPRNQPQGQQRSPQGNQDSDGQRRGLLDDSTKMVYGPKTSLFYYEKYLRYNRFEQMEVDTSLTGFHNYEPVANTWYRYQDLGNLGSAAKPVFYEVPRQIGRTSGFHVYDLYHNSADSIKYFNTKSPYTQLDAFFGGGNRNKLDIAFTRNITPKWNVGINYGTIRARKMLNPTRRDDNMVVNDSYSFHTNYQSDNEKYFLLAAVTRMKHRVNEQGGIIPPEVDTTSIFFTYEDSKVWLRNSRATDLRQEYKVYHQYEILKGWQAYHVFDKKKQEVTFFSRLATSDSLFFNANRFHSSDTTLLHSRRDTTNNQHHFSEWRNEVGFKGDFGPVYYNAYLKLRTGRMASIFFDTNNSFTELFLGGALRGEINENWSFEAEGEYLIPDGYRIQGLFVSPFIDLSYTKALYKPTLAQQKYRGNHFRWDNNDFSSVGVDQAKGVIKIDLPNLRIRPNLTINRINNYIYFNREAMPEQASGEAFMVMPGVNYHLILSGKFHWQTELIYTAITGGAADAFRIPNVFANSRFFFDGPLFNDNIYVQLGLEGRYRSDNFADAYMPSTQQFYLQDHFNVFAYPVVDVFLNFRINRTRVLFRYNHLNAGMMEQNGYFVTPYFTGLKQMLDLGITWAFFD</sequence>
<dbReference type="Proteomes" id="UP000013909">
    <property type="component" value="Unassembled WGS sequence"/>
</dbReference>
<comment type="caution">
    <text evidence="2">The sequence shown here is derived from an EMBL/GenBank/DDBJ whole genome shotgun (WGS) entry which is preliminary data.</text>
</comment>
<dbReference type="PATRIC" id="fig|1288963.3.peg.2866"/>
<protein>
    <recommendedName>
        <fullName evidence="4">Beta-barrel porin</fullName>
    </recommendedName>
</protein>
<keyword evidence="3" id="KW-1185">Reference proteome</keyword>
<dbReference type="EMBL" id="AQHR01000085">
    <property type="protein sequence ID" value="EON76428.1"/>
    <property type="molecule type" value="Genomic_DNA"/>
</dbReference>
<dbReference type="Pfam" id="PF14121">
    <property type="entry name" value="Porin_10"/>
    <property type="match status" value="1"/>
</dbReference>
<accession>R7ZQU6</accession>
<name>R7ZQU6_9BACT</name>
<dbReference type="AlphaFoldDB" id="R7ZQU6"/>
<organism evidence="2 3">
    <name type="scientific">Lunatimonas lonarensis</name>
    <dbReference type="NCBI Taxonomy" id="1232681"/>
    <lineage>
        <taxon>Bacteria</taxon>
        <taxon>Pseudomonadati</taxon>
        <taxon>Bacteroidota</taxon>
        <taxon>Cytophagia</taxon>
        <taxon>Cytophagales</taxon>
        <taxon>Cyclobacteriaceae</taxon>
    </lineage>
</organism>
<evidence type="ECO:0000313" key="3">
    <source>
        <dbReference type="Proteomes" id="UP000013909"/>
    </source>
</evidence>
<evidence type="ECO:0008006" key="4">
    <source>
        <dbReference type="Google" id="ProtNLM"/>
    </source>
</evidence>
<proteinExistence type="predicted"/>
<feature type="compositionally biased region" description="Low complexity" evidence="1">
    <location>
        <begin position="26"/>
        <end position="35"/>
    </location>
</feature>
<feature type="region of interest" description="Disordered" evidence="1">
    <location>
        <begin position="26"/>
        <end position="51"/>
    </location>
</feature>
<gene>
    <name evidence="2" type="ORF">ADIS_2878</name>
</gene>
<evidence type="ECO:0000256" key="1">
    <source>
        <dbReference type="SAM" id="MobiDB-lite"/>
    </source>
</evidence>
<evidence type="ECO:0000313" key="2">
    <source>
        <dbReference type="EMBL" id="EON76428.1"/>
    </source>
</evidence>
<dbReference type="InterPro" id="IPR025631">
    <property type="entry name" value="Porin_10"/>
</dbReference>
<reference evidence="2 3" key="1">
    <citation type="submission" date="2013-02" db="EMBL/GenBank/DDBJ databases">
        <title>A novel strain isolated from Lonar lake, Maharashtra, India.</title>
        <authorList>
            <person name="Singh A."/>
        </authorList>
    </citation>
    <scope>NUCLEOTIDE SEQUENCE [LARGE SCALE GENOMIC DNA]</scope>
    <source>
        <strain evidence="2 3">AK24</strain>
    </source>
</reference>
<dbReference type="STRING" id="1232681.ADIS_2878"/>